<dbReference type="STRING" id="78915.A0A4P9XIE4"/>
<accession>A0A4P9XIE4</accession>
<feature type="non-terminal residue" evidence="2">
    <location>
        <position position="204"/>
    </location>
</feature>
<dbReference type="EMBL" id="KZ993124">
    <property type="protein sequence ID" value="RKP05462.1"/>
    <property type="molecule type" value="Genomic_DNA"/>
</dbReference>
<gene>
    <name evidence="2" type="ORF">THASP1DRAFT_26052</name>
</gene>
<evidence type="ECO:0000313" key="2">
    <source>
        <dbReference type="EMBL" id="RKP05462.1"/>
    </source>
</evidence>
<keyword evidence="1" id="KW-0472">Membrane</keyword>
<organism evidence="2 3">
    <name type="scientific">Thamnocephalis sphaerospora</name>
    <dbReference type="NCBI Taxonomy" id="78915"/>
    <lineage>
        <taxon>Eukaryota</taxon>
        <taxon>Fungi</taxon>
        <taxon>Fungi incertae sedis</taxon>
        <taxon>Zoopagomycota</taxon>
        <taxon>Zoopagomycotina</taxon>
        <taxon>Zoopagomycetes</taxon>
        <taxon>Zoopagales</taxon>
        <taxon>Sigmoideomycetaceae</taxon>
        <taxon>Thamnocephalis</taxon>
    </lineage>
</organism>
<dbReference type="Proteomes" id="UP000271241">
    <property type="component" value="Unassembled WGS sequence"/>
</dbReference>
<feature type="transmembrane region" description="Helical" evidence="1">
    <location>
        <begin position="7"/>
        <end position="30"/>
    </location>
</feature>
<evidence type="ECO:0000256" key="1">
    <source>
        <dbReference type="SAM" id="Phobius"/>
    </source>
</evidence>
<feature type="transmembrane region" description="Helical" evidence="1">
    <location>
        <begin position="50"/>
        <end position="73"/>
    </location>
</feature>
<sequence>MENTLKTGIYVIDMFTVSVISTAVVAIITATTKYGGDAWEWASTQGADDIQSIGATTIAMIGAAIIALCVAVWERFFSDRGDTTISIQVDYYRIGYWGEDIVNTHYTALSWMIGRAARGLDCGQFIMVPAPDYEQDDSVLEFSLIPQYNSNCWVEYEGSNYFISFNQNNSNEGENKDKKGAPPSIVITTDSNDKRDIDWASKFL</sequence>
<keyword evidence="1" id="KW-1133">Transmembrane helix</keyword>
<name>A0A4P9XIE4_9FUNG</name>
<dbReference type="AlphaFoldDB" id="A0A4P9XIE4"/>
<protein>
    <submittedName>
        <fullName evidence="2">Uncharacterized protein</fullName>
    </submittedName>
</protein>
<keyword evidence="1" id="KW-0812">Transmembrane</keyword>
<reference evidence="3" key="1">
    <citation type="journal article" date="2018" name="Nat. Microbiol.">
        <title>Leveraging single-cell genomics to expand the fungal tree of life.</title>
        <authorList>
            <person name="Ahrendt S.R."/>
            <person name="Quandt C.A."/>
            <person name="Ciobanu D."/>
            <person name="Clum A."/>
            <person name="Salamov A."/>
            <person name="Andreopoulos B."/>
            <person name="Cheng J.F."/>
            <person name="Woyke T."/>
            <person name="Pelin A."/>
            <person name="Henrissat B."/>
            <person name="Reynolds N.K."/>
            <person name="Benny G.L."/>
            <person name="Smith M.E."/>
            <person name="James T.Y."/>
            <person name="Grigoriev I.V."/>
        </authorList>
    </citation>
    <scope>NUCLEOTIDE SEQUENCE [LARGE SCALE GENOMIC DNA]</scope>
    <source>
        <strain evidence="3">RSA 1356</strain>
    </source>
</reference>
<proteinExistence type="predicted"/>
<evidence type="ECO:0000313" key="3">
    <source>
        <dbReference type="Proteomes" id="UP000271241"/>
    </source>
</evidence>
<keyword evidence="3" id="KW-1185">Reference proteome</keyword>
<dbReference type="OrthoDB" id="2429195at2759"/>